<comment type="caution">
    <text evidence="1">The sequence shown here is derived from an EMBL/GenBank/DDBJ whole genome shotgun (WGS) entry which is preliminary data.</text>
</comment>
<accession>A0A937AAC6</accession>
<dbReference type="Proteomes" id="UP000642920">
    <property type="component" value="Unassembled WGS sequence"/>
</dbReference>
<keyword evidence="2" id="KW-1185">Reference proteome</keyword>
<dbReference type="EMBL" id="JAERQG010000002">
    <property type="protein sequence ID" value="MBL0765210.1"/>
    <property type="molecule type" value="Genomic_DNA"/>
</dbReference>
<gene>
    <name evidence="1" type="ORF">JKP34_08120</name>
</gene>
<protein>
    <recommendedName>
        <fullName evidence="3">MORN repeat variant</fullName>
    </recommendedName>
</protein>
<dbReference type="PROSITE" id="PS51257">
    <property type="entry name" value="PROKAR_LIPOPROTEIN"/>
    <property type="match status" value="1"/>
</dbReference>
<organism evidence="1 2">
    <name type="scientific">Marivirga atlantica</name>
    <dbReference type="NCBI Taxonomy" id="1548457"/>
    <lineage>
        <taxon>Bacteria</taxon>
        <taxon>Pseudomonadati</taxon>
        <taxon>Bacteroidota</taxon>
        <taxon>Cytophagia</taxon>
        <taxon>Cytophagales</taxon>
        <taxon>Marivirgaceae</taxon>
        <taxon>Marivirga</taxon>
    </lineage>
</organism>
<dbReference type="RefSeq" id="WP_201919621.1">
    <property type="nucleotide sequence ID" value="NZ_JAERQG010000002.1"/>
</dbReference>
<dbReference type="AlphaFoldDB" id="A0A937AAC6"/>
<proteinExistence type="predicted"/>
<reference evidence="1" key="1">
    <citation type="submission" date="2021-01" db="EMBL/GenBank/DDBJ databases">
        <title>Marivirga sp. nov., isolated from intertidal surface sediments.</title>
        <authorList>
            <person name="Zhang M."/>
        </authorList>
    </citation>
    <scope>NUCLEOTIDE SEQUENCE</scope>
    <source>
        <strain evidence="1">SM1354</strain>
    </source>
</reference>
<evidence type="ECO:0000313" key="2">
    <source>
        <dbReference type="Proteomes" id="UP000642920"/>
    </source>
</evidence>
<evidence type="ECO:0008006" key="3">
    <source>
        <dbReference type="Google" id="ProtNLM"/>
    </source>
</evidence>
<evidence type="ECO:0000313" key="1">
    <source>
        <dbReference type="EMBL" id="MBL0765210.1"/>
    </source>
</evidence>
<dbReference type="Gene3D" id="3.90.930.1">
    <property type="match status" value="1"/>
</dbReference>
<name>A0A937AAC6_9BACT</name>
<sequence length="432" mass="49115">MCKANQLLLLCLFIIAITSCKKDDLQNEIEEPDFSIQSTTDFAVISQYENGWIKEGRYPASGNPMKEFEYHENGYIKSAKIYSTLGAYHLSMEVARNIDNKPEWSKYYKSDGSLWIETIYENGRPDMKKVYGDKGVTTHQYADGILTSSTYTSQDESITTSNKLNASASNRTVSVYVNDNTYFEQTSTSEPKLGDGLYSDFEIQVGNPFGEVEGNYIRLLQSSSSSPSWERYLEAHNFVRPYILLDQAYISDGEFIRSFALSTELYQSIIEQYPFNEQGVLVGGTRYIDGYTNISLPFDLRDSLANVYENDSANYVLKYGDEYVEKIGYGKSTLLIGAIRNLPTDPLLADELKTIADKKMDVLISESSPALTEEEQAMLDKVWFEVRFFSYVPEHRSGVVINSYQDYQQAVEAVDDAELTVIQLEYKSCEYL</sequence>